<evidence type="ECO:0000313" key="1">
    <source>
        <dbReference type="EMBL" id="KAK0425235.1"/>
    </source>
</evidence>
<dbReference type="Proteomes" id="UP001175271">
    <property type="component" value="Unassembled WGS sequence"/>
</dbReference>
<evidence type="ECO:0000313" key="2">
    <source>
        <dbReference type="Proteomes" id="UP001175271"/>
    </source>
</evidence>
<organism evidence="1 2">
    <name type="scientific">Steinernema hermaphroditum</name>
    <dbReference type="NCBI Taxonomy" id="289476"/>
    <lineage>
        <taxon>Eukaryota</taxon>
        <taxon>Metazoa</taxon>
        <taxon>Ecdysozoa</taxon>
        <taxon>Nematoda</taxon>
        <taxon>Chromadorea</taxon>
        <taxon>Rhabditida</taxon>
        <taxon>Tylenchina</taxon>
        <taxon>Panagrolaimomorpha</taxon>
        <taxon>Strongyloidoidea</taxon>
        <taxon>Steinernematidae</taxon>
        <taxon>Steinernema</taxon>
    </lineage>
</organism>
<comment type="caution">
    <text evidence="1">The sequence shown here is derived from an EMBL/GenBank/DDBJ whole genome shotgun (WGS) entry which is preliminary data.</text>
</comment>
<reference evidence="1" key="1">
    <citation type="submission" date="2023-06" db="EMBL/GenBank/DDBJ databases">
        <title>Genomic analysis of the entomopathogenic nematode Steinernema hermaphroditum.</title>
        <authorList>
            <person name="Schwarz E.M."/>
            <person name="Heppert J.K."/>
            <person name="Baniya A."/>
            <person name="Schwartz H.T."/>
            <person name="Tan C.-H."/>
            <person name="Antoshechkin I."/>
            <person name="Sternberg P.W."/>
            <person name="Goodrich-Blair H."/>
            <person name="Dillman A.R."/>
        </authorList>
    </citation>
    <scope>NUCLEOTIDE SEQUENCE</scope>
    <source>
        <strain evidence="1">PS9179</strain>
        <tissue evidence="1">Whole animal</tissue>
    </source>
</reference>
<dbReference type="AlphaFoldDB" id="A0AA39IKC7"/>
<sequence>MIASTIFTLEHKQKSGRSRPATYIQISSIPVHFLLVSPPPDPGSSSSGVPTWKLLPRLPSGASHLCGQLFPGGKHLHLRVLIGPDESTRCCKVPTT</sequence>
<dbReference type="EMBL" id="JAUCMV010000001">
    <property type="protein sequence ID" value="KAK0425235.1"/>
    <property type="molecule type" value="Genomic_DNA"/>
</dbReference>
<keyword evidence="2" id="KW-1185">Reference proteome</keyword>
<accession>A0AA39IKC7</accession>
<gene>
    <name evidence="1" type="ORF">QR680_009097</name>
</gene>
<proteinExistence type="predicted"/>
<protein>
    <submittedName>
        <fullName evidence="1">Uncharacterized protein</fullName>
    </submittedName>
</protein>
<name>A0AA39IKC7_9BILA</name>